<organism evidence="2 3">
    <name type="scientific">Roseateles toxinivorans</name>
    <dbReference type="NCBI Taxonomy" id="270368"/>
    <lineage>
        <taxon>Bacteria</taxon>
        <taxon>Pseudomonadati</taxon>
        <taxon>Pseudomonadota</taxon>
        <taxon>Betaproteobacteria</taxon>
        <taxon>Burkholderiales</taxon>
        <taxon>Sphaerotilaceae</taxon>
        <taxon>Roseateles</taxon>
    </lineage>
</organism>
<evidence type="ECO:0000313" key="2">
    <source>
        <dbReference type="EMBL" id="TDP62051.1"/>
    </source>
</evidence>
<comment type="caution">
    <text evidence="2">The sequence shown here is derived from an EMBL/GenBank/DDBJ whole genome shotgun (WGS) entry which is preliminary data.</text>
</comment>
<accession>A0A4R6QJW6</accession>
<keyword evidence="1" id="KW-1133">Transmembrane helix</keyword>
<protein>
    <submittedName>
        <fullName evidence="2">Uncharacterized protein</fullName>
    </submittedName>
</protein>
<evidence type="ECO:0000256" key="1">
    <source>
        <dbReference type="SAM" id="Phobius"/>
    </source>
</evidence>
<reference evidence="2 3" key="1">
    <citation type="submission" date="2019-03" db="EMBL/GenBank/DDBJ databases">
        <title>Genomic Encyclopedia of Type Strains, Phase IV (KMG-IV): sequencing the most valuable type-strain genomes for metagenomic binning, comparative biology and taxonomic classification.</title>
        <authorList>
            <person name="Goeker M."/>
        </authorList>
    </citation>
    <scope>NUCLEOTIDE SEQUENCE [LARGE SCALE GENOMIC DNA]</scope>
    <source>
        <strain evidence="2 3">DSM 16998</strain>
    </source>
</reference>
<proteinExistence type="predicted"/>
<keyword evidence="3" id="KW-1185">Reference proteome</keyword>
<sequence>MTAFRSLQLFSYVVLGLMGAGIAYAGAVSIIYWTGISV</sequence>
<keyword evidence="1" id="KW-0812">Transmembrane</keyword>
<gene>
    <name evidence="2" type="ORF">DES47_10931</name>
</gene>
<dbReference type="EMBL" id="SNXS01000009">
    <property type="protein sequence ID" value="TDP62051.1"/>
    <property type="molecule type" value="Genomic_DNA"/>
</dbReference>
<dbReference type="AlphaFoldDB" id="A0A4R6QJW6"/>
<name>A0A4R6QJW6_9BURK</name>
<dbReference type="InParanoid" id="A0A4R6QJW6"/>
<keyword evidence="1" id="KW-0472">Membrane</keyword>
<dbReference type="Proteomes" id="UP000295361">
    <property type="component" value="Unassembled WGS sequence"/>
</dbReference>
<evidence type="ECO:0000313" key="3">
    <source>
        <dbReference type="Proteomes" id="UP000295361"/>
    </source>
</evidence>
<feature type="transmembrane region" description="Helical" evidence="1">
    <location>
        <begin position="12"/>
        <end position="33"/>
    </location>
</feature>